<proteinExistence type="predicted"/>
<name>A0AC35TQV6_9BILA</name>
<protein>
    <submittedName>
        <fullName evidence="2">SHSP domain-containing protein</fullName>
    </submittedName>
</protein>
<evidence type="ECO:0000313" key="2">
    <source>
        <dbReference type="WBParaSite" id="RSKR_0000332300.1"/>
    </source>
</evidence>
<sequence length="167" mass="19257">MKKHAVNVGVKKKLKKNKDKMAVTFGMKSLFYEPTGKEAPIIDEGSLPVRGKYMLVKKDISLEEDMFYISESEKDDRIYNHSGKFNCVLKNGDLFDREESRMDKIKNHPSRTLHLKLPVPAKELAENLEFILVERFKRQSTNCDHGKCSMPEVYLRNHVNGLLLVTS</sequence>
<evidence type="ECO:0000313" key="1">
    <source>
        <dbReference type="Proteomes" id="UP000095286"/>
    </source>
</evidence>
<organism evidence="1 2">
    <name type="scientific">Rhabditophanes sp. KR3021</name>
    <dbReference type="NCBI Taxonomy" id="114890"/>
    <lineage>
        <taxon>Eukaryota</taxon>
        <taxon>Metazoa</taxon>
        <taxon>Ecdysozoa</taxon>
        <taxon>Nematoda</taxon>
        <taxon>Chromadorea</taxon>
        <taxon>Rhabditida</taxon>
        <taxon>Tylenchina</taxon>
        <taxon>Panagrolaimomorpha</taxon>
        <taxon>Strongyloidoidea</taxon>
        <taxon>Alloionematidae</taxon>
        <taxon>Rhabditophanes</taxon>
    </lineage>
</organism>
<dbReference type="WBParaSite" id="RSKR_0000332300.1">
    <property type="protein sequence ID" value="RSKR_0000332300.1"/>
    <property type="gene ID" value="RSKR_0000332300"/>
</dbReference>
<accession>A0AC35TQV6</accession>
<reference evidence="2" key="1">
    <citation type="submission" date="2016-11" db="UniProtKB">
        <authorList>
            <consortium name="WormBaseParasite"/>
        </authorList>
    </citation>
    <scope>IDENTIFICATION</scope>
    <source>
        <strain evidence="2">KR3021</strain>
    </source>
</reference>
<dbReference type="Proteomes" id="UP000095286">
    <property type="component" value="Unplaced"/>
</dbReference>